<gene>
    <name evidence="8" type="ORF">FNF27_01686</name>
    <name evidence="7" type="ORF">FNF28_00603</name>
    <name evidence="6" type="ORF">FNF31_00722</name>
</gene>
<dbReference type="EMBL" id="VLTL01000005">
    <property type="protein sequence ID" value="KAA0171670.1"/>
    <property type="molecule type" value="Genomic_DNA"/>
</dbReference>
<dbReference type="SUPFAM" id="SSF48371">
    <property type="entry name" value="ARM repeat"/>
    <property type="match status" value="2"/>
</dbReference>
<dbReference type="InterPro" id="IPR016024">
    <property type="entry name" value="ARM-type_fold"/>
</dbReference>
<accession>A0A5A8EHX1</accession>
<evidence type="ECO:0000313" key="11">
    <source>
        <dbReference type="Proteomes" id="UP000325113"/>
    </source>
</evidence>
<evidence type="ECO:0000259" key="5">
    <source>
        <dbReference type="SMART" id="SM00543"/>
    </source>
</evidence>
<dbReference type="Pfam" id="PF02854">
    <property type="entry name" value="MIF4G"/>
    <property type="match status" value="1"/>
</dbReference>
<dbReference type="AlphaFoldDB" id="A0A5A8EHX1"/>
<protein>
    <recommendedName>
        <fullName evidence="5">MIF4G domain-containing protein</fullName>
    </recommendedName>
</protein>
<reference evidence="9 10" key="1">
    <citation type="submission" date="2019-07" db="EMBL/GenBank/DDBJ databases">
        <title>Genomes of Cafeteria roenbergensis.</title>
        <authorList>
            <person name="Fischer M.G."/>
            <person name="Hackl T."/>
            <person name="Roman M."/>
        </authorList>
    </citation>
    <scope>NUCLEOTIDE SEQUENCE [LARGE SCALE GENOMIC DNA]</scope>
    <source>
        <strain evidence="6 11">Cflag</strain>
        <strain evidence="8 9">E4-10P</strain>
        <strain evidence="7 10">RCC970-E3</strain>
    </source>
</reference>
<dbReference type="Proteomes" id="UP000325113">
    <property type="component" value="Unassembled WGS sequence"/>
</dbReference>
<dbReference type="GO" id="GO:0003729">
    <property type="term" value="F:mRNA binding"/>
    <property type="evidence" value="ECO:0007669"/>
    <property type="project" value="TreeGrafter"/>
</dbReference>
<dbReference type="EMBL" id="VLTO01000006">
    <property type="protein sequence ID" value="KAA0176864.1"/>
    <property type="molecule type" value="Genomic_DNA"/>
</dbReference>
<dbReference type="Gene3D" id="1.25.40.180">
    <property type="match status" value="2"/>
</dbReference>
<dbReference type="EMBL" id="VLTM01000004">
    <property type="protein sequence ID" value="KAA0167787.1"/>
    <property type="molecule type" value="Genomic_DNA"/>
</dbReference>
<feature type="compositionally biased region" description="Low complexity" evidence="4">
    <location>
        <begin position="148"/>
        <end position="162"/>
    </location>
</feature>
<dbReference type="PANTHER" id="PTHR23253">
    <property type="entry name" value="EUKARYOTIC TRANSLATION INITIATION FACTOR 4 GAMMA"/>
    <property type="match status" value="1"/>
</dbReference>
<evidence type="ECO:0000256" key="3">
    <source>
        <dbReference type="ARBA" id="ARBA00022917"/>
    </source>
</evidence>
<evidence type="ECO:0000313" key="8">
    <source>
        <dbReference type="EMBL" id="KAA0176864.1"/>
    </source>
</evidence>
<keyword evidence="3" id="KW-0648">Protein biosynthesis</keyword>
<sequence length="783" mass="81515">MAGSRAKLSVDAAAFVPDFIQAAAPASAVTGPLNVDAMIAIEREMLSASLRTAVVASLQEKHGATASFILGNADAAAEAAAAAAAESGRSGRGQLRGTPRRTFTRAGTSVRDSRDPREPRRGGSSSHGQEGGVVARLRANKAAGGSGDATAAPAAPKPSAAAWQPRRAADRSSPTGTATTARGVLNKLTAELFGRLSADFIAIPTKSAEHTDAIVQAILSKAADEAPFTPLYARLCAEVANAGGPAWQGAVAKTAEEAKAAAEKAGEAAAEEADGEAASGAGAAVPTFDAVADRSFRHILLTQLQTRLSDESDAAEQAKVAEAAPEDVEDLDTRRRRRRLALVRFLAELFRVSMAGPKVVVHVATSFLAGWRSFGKTSAAGDDDEDEEADEAGGAAAAAVASEGPGSDLAARALAEAEERVLLAVEVMSYAGSGLERGSPHGNIFAARILSVLRRVVRRSTISKKTRFAVDALNELREKGWVDIGRPGQAADLTIDEVRQASKIAQLAKHNPQAAAAAQAAVKAARDGYGVSDGWAVAGALPTPSATSSDAPLVPYPGEALNHDDFKAEAVATFDAWRRAGEAEYPDIVRRTRESLLRGRAAGYKCKQAALLFVRHCVHHALDDRRPREAMADLVPLCEKLCREAVKPGVVADHILRDVEVTDGLLLVLDFWGDVVVDVPLLHEYMGQLIGLGVAAGVVSLKGVQDGVQQAGGGFAAAVVAGSVSKMLEGAIRAMEAAKPGSTVAATNMLRMPLWCESREAASLLARKLEDEGLISHGSMGRR</sequence>
<dbReference type="SMART" id="SM00543">
    <property type="entry name" value="MIF4G"/>
    <property type="match status" value="1"/>
</dbReference>
<feature type="compositionally biased region" description="Basic and acidic residues" evidence="4">
    <location>
        <begin position="111"/>
        <end position="121"/>
    </location>
</feature>
<organism evidence="8 9">
    <name type="scientific">Cafeteria roenbergensis</name>
    <name type="common">Marine flagellate</name>
    <dbReference type="NCBI Taxonomy" id="33653"/>
    <lineage>
        <taxon>Eukaryota</taxon>
        <taxon>Sar</taxon>
        <taxon>Stramenopiles</taxon>
        <taxon>Bigyra</taxon>
        <taxon>Opalozoa</taxon>
        <taxon>Bicosoecida</taxon>
        <taxon>Cafeteriaceae</taxon>
        <taxon>Cafeteria</taxon>
    </lineage>
</organism>
<evidence type="ECO:0000256" key="4">
    <source>
        <dbReference type="SAM" id="MobiDB-lite"/>
    </source>
</evidence>
<evidence type="ECO:0000256" key="2">
    <source>
        <dbReference type="ARBA" id="ARBA00022540"/>
    </source>
</evidence>
<dbReference type="OrthoDB" id="514777at2759"/>
<evidence type="ECO:0000313" key="10">
    <source>
        <dbReference type="Proteomes" id="UP000324907"/>
    </source>
</evidence>
<dbReference type="Proteomes" id="UP000322899">
    <property type="component" value="Unassembled WGS sequence"/>
</dbReference>
<feature type="domain" description="MIF4G" evidence="5">
    <location>
        <begin position="178"/>
        <end position="480"/>
    </location>
</feature>
<dbReference type="InterPro" id="IPR003890">
    <property type="entry name" value="MIF4G-like_typ-3"/>
</dbReference>
<comment type="similarity">
    <text evidence="1">Belongs to the eukaryotic initiation factor 4G family.</text>
</comment>
<evidence type="ECO:0000313" key="9">
    <source>
        <dbReference type="Proteomes" id="UP000322899"/>
    </source>
</evidence>
<keyword evidence="2" id="KW-0396">Initiation factor</keyword>
<dbReference type="Proteomes" id="UP000324907">
    <property type="component" value="Unassembled WGS sequence"/>
</dbReference>
<feature type="region of interest" description="Disordered" evidence="4">
    <location>
        <begin position="85"/>
        <end position="180"/>
    </location>
</feature>
<comment type="caution">
    <text evidence="8">The sequence shown here is derived from an EMBL/GenBank/DDBJ whole genome shotgun (WGS) entry which is preliminary data.</text>
</comment>
<dbReference type="GO" id="GO:0016281">
    <property type="term" value="C:eukaryotic translation initiation factor 4F complex"/>
    <property type="evidence" value="ECO:0007669"/>
    <property type="project" value="TreeGrafter"/>
</dbReference>
<evidence type="ECO:0000313" key="7">
    <source>
        <dbReference type="EMBL" id="KAA0171670.1"/>
    </source>
</evidence>
<evidence type="ECO:0000256" key="1">
    <source>
        <dbReference type="ARBA" id="ARBA00005775"/>
    </source>
</evidence>
<dbReference type="PANTHER" id="PTHR23253:SF9">
    <property type="entry name" value="EUKARYOTIC TRANSLATION INITIATION FACTOR 4 GAMMA 2"/>
    <property type="match status" value="1"/>
</dbReference>
<dbReference type="GO" id="GO:0003743">
    <property type="term" value="F:translation initiation factor activity"/>
    <property type="evidence" value="ECO:0007669"/>
    <property type="project" value="UniProtKB-KW"/>
</dbReference>
<proteinExistence type="inferred from homology"/>
<evidence type="ECO:0000313" key="6">
    <source>
        <dbReference type="EMBL" id="KAA0167787.1"/>
    </source>
</evidence>
<name>A0A5A8EHX1_CAFRO</name>